<evidence type="ECO:0000313" key="1">
    <source>
        <dbReference type="EMBL" id="KKP01630.1"/>
    </source>
</evidence>
<gene>
    <name evidence="1" type="ORF">THAR02_06267</name>
</gene>
<accession>A0A0F9XAU7</accession>
<sequence length="107" mass="11630">MYLTTHKTKITKLKIAKSNIAVPSLTGDDALDPPLSLELLHGAGLDEIHAFFPLEAPAPVETPEAESEAEEVIEVIPATQIQEDGPDEIAGPREVFTLNWKGQKCEI</sequence>
<organism evidence="1 2">
    <name type="scientific">Trichoderma harzianum</name>
    <name type="common">Hypocrea lixii</name>
    <dbReference type="NCBI Taxonomy" id="5544"/>
    <lineage>
        <taxon>Eukaryota</taxon>
        <taxon>Fungi</taxon>
        <taxon>Dikarya</taxon>
        <taxon>Ascomycota</taxon>
        <taxon>Pezizomycotina</taxon>
        <taxon>Sordariomycetes</taxon>
        <taxon>Hypocreomycetidae</taxon>
        <taxon>Hypocreales</taxon>
        <taxon>Hypocreaceae</taxon>
        <taxon>Trichoderma</taxon>
    </lineage>
</organism>
<name>A0A0F9XAU7_TRIHA</name>
<reference evidence="2" key="1">
    <citation type="journal article" date="2015" name="Genome Announc.">
        <title>Draft whole-genome sequence of the biocontrol agent Trichoderma harzianum T6776.</title>
        <authorList>
            <person name="Baroncelli R."/>
            <person name="Piaggeschi G."/>
            <person name="Fiorini L."/>
            <person name="Bertolini E."/>
            <person name="Zapparata A."/>
            <person name="Pe M.E."/>
            <person name="Sarrocco S."/>
            <person name="Vannacci G."/>
        </authorList>
    </citation>
    <scope>NUCLEOTIDE SEQUENCE [LARGE SCALE GENOMIC DNA]</scope>
    <source>
        <strain evidence="2">T6776</strain>
    </source>
</reference>
<comment type="caution">
    <text evidence="1">The sequence shown here is derived from an EMBL/GenBank/DDBJ whole genome shotgun (WGS) entry which is preliminary data.</text>
</comment>
<dbReference type="Proteomes" id="UP000034112">
    <property type="component" value="Unassembled WGS sequence"/>
</dbReference>
<evidence type="ECO:0000313" key="2">
    <source>
        <dbReference type="Proteomes" id="UP000034112"/>
    </source>
</evidence>
<protein>
    <submittedName>
        <fullName evidence="1">Uncharacterized protein</fullName>
    </submittedName>
</protein>
<dbReference type="AlphaFoldDB" id="A0A0F9XAU7"/>
<dbReference type="EMBL" id="JOKZ01000186">
    <property type="protein sequence ID" value="KKP01630.1"/>
    <property type="molecule type" value="Genomic_DNA"/>
</dbReference>
<proteinExistence type="predicted"/>